<dbReference type="Proteomes" id="UP001500218">
    <property type="component" value="Unassembled WGS sequence"/>
</dbReference>
<organism evidence="3 4">
    <name type="scientific">Luedemannella flava</name>
    <dbReference type="NCBI Taxonomy" id="349316"/>
    <lineage>
        <taxon>Bacteria</taxon>
        <taxon>Bacillati</taxon>
        <taxon>Actinomycetota</taxon>
        <taxon>Actinomycetes</taxon>
        <taxon>Micromonosporales</taxon>
        <taxon>Micromonosporaceae</taxon>
        <taxon>Luedemannella</taxon>
    </lineage>
</organism>
<proteinExistence type="predicted"/>
<evidence type="ECO:0000259" key="2">
    <source>
        <dbReference type="Pfam" id="PF20990"/>
    </source>
</evidence>
<name>A0ABN2LK22_9ACTN</name>
<dbReference type="EMBL" id="BAAALT010000028">
    <property type="protein sequence ID" value="GAA1790984.1"/>
    <property type="molecule type" value="Genomic_DNA"/>
</dbReference>
<keyword evidence="1" id="KW-1133">Transmembrane helix</keyword>
<evidence type="ECO:0000256" key="1">
    <source>
        <dbReference type="SAM" id="Phobius"/>
    </source>
</evidence>
<sequence length="473" mass="51469">MDLYHLDVVVTLGAVAAWLTAYAVARVVTRPASVTAAPATPDLPPEPPALASLLANRWQLTGDAARATLLDLGARGILEFRQPGDDIMRTTIHVRGPRPDGLTAYERMVFDRVAGLADGGMVPLTALTFRDEKQAGSWWKRLRAAIIDDARSRGISRQRLTAVVVTVFNLAALGVALLTGLTIYHHTGPDTSHSIRLSVLVAVAVCGVLVALASRDHGERDTGAGRQAAARWLGVKAWLQAHEAFAELPPTSVTVWDRYLSYGSAVGAARATNDAVDLGTGDRRLVWSHFGGVWHRVRVRYPHARWRYGRTTRQLVIRALVSAAVGLALLWALRPTGADRPGTGSKIMLALAATGVVYGAYLLVRALIDRAAPVEITGEAIYIRLWRQHSRLRLKDHRPWLHYLAVDDGGSGVTRAWGLPDGLVNRVRPGDLVTIHVRPWSRRVLTVAPAGRGRAARAATDVPRQRRAARVTR</sequence>
<accession>A0ABN2LK22</accession>
<feature type="transmembrane region" description="Helical" evidence="1">
    <location>
        <begin position="6"/>
        <end position="25"/>
    </location>
</feature>
<dbReference type="Pfam" id="PF20990">
    <property type="entry name" value="DUF2207_C"/>
    <property type="match status" value="1"/>
</dbReference>
<keyword evidence="1" id="KW-0812">Transmembrane</keyword>
<protein>
    <recommendedName>
        <fullName evidence="2">Predicted membrane protein YciQ-like C-terminal domain-containing protein</fullName>
    </recommendedName>
</protein>
<feature type="domain" description="Predicted membrane protein YciQ-like C-terminal" evidence="2">
    <location>
        <begin position="42"/>
        <end position="273"/>
    </location>
</feature>
<reference evidence="3 4" key="1">
    <citation type="journal article" date="2019" name="Int. J. Syst. Evol. Microbiol.">
        <title>The Global Catalogue of Microorganisms (GCM) 10K type strain sequencing project: providing services to taxonomists for standard genome sequencing and annotation.</title>
        <authorList>
            <consortium name="The Broad Institute Genomics Platform"/>
            <consortium name="The Broad Institute Genome Sequencing Center for Infectious Disease"/>
            <person name="Wu L."/>
            <person name="Ma J."/>
        </authorList>
    </citation>
    <scope>NUCLEOTIDE SEQUENCE [LARGE SCALE GENOMIC DNA]</scope>
    <source>
        <strain evidence="3 4">JCM 13250</strain>
    </source>
</reference>
<comment type="caution">
    <text evidence="3">The sequence shown here is derived from an EMBL/GenBank/DDBJ whole genome shotgun (WGS) entry which is preliminary data.</text>
</comment>
<evidence type="ECO:0000313" key="4">
    <source>
        <dbReference type="Proteomes" id="UP001500218"/>
    </source>
</evidence>
<feature type="transmembrane region" description="Helical" evidence="1">
    <location>
        <begin position="315"/>
        <end position="333"/>
    </location>
</feature>
<feature type="transmembrane region" description="Helical" evidence="1">
    <location>
        <begin position="160"/>
        <end position="183"/>
    </location>
</feature>
<keyword evidence="4" id="KW-1185">Reference proteome</keyword>
<feature type="transmembrane region" description="Helical" evidence="1">
    <location>
        <begin position="195"/>
        <end position="213"/>
    </location>
</feature>
<gene>
    <name evidence="3" type="ORF">GCM10009682_11240</name>
</gene>
<evidence type="ECO:0000313" key="3">
    <source>
        <dbReference type="EMBL" id="GAA1790984.1"/>
    </source>
</evidence>
<dbReference type="RefSeq" id="WP_344126949.1">
    <property type="nucleotide sequence ID" value="NZ_BAAALT010000028.1"/>
</dbReference>
<dbReference type="InterPro" id="IPR048389">
    <property type="entry name" value="YciQ-like_C"/>
</dbReference>
<keyword evidence="1" id="KW-0472">Membrane</keyword>
<feature type="transmembrane region" description="Helical" evidence="1">
    <location>
        <begin position="345"/>
        <end position="364"/>
    </location>
</feature>